<reference evidence="1 2" key="1">
    <citation type="submission" date="2023-03" db="EMBL/GenBank/DDBJ databases">
        <title>WGS of Gossypium arboreum.</title>
        <authorList>
            <person name="Yu D."/>
        </authorList>
    </citation>
    <scope>NUCLEOTIDE SEQUENCE [LARGE SCALE GENOMIC DNA]</scope>
    <source>
        <tissue evidence="1">Leaf</tissue>
    </source>
</reference>
<dbReference type="EMBL" id="JARKNE010000010">
    <property type="protein sequence ID" value="KAK5793778.1"/>
    <property type="molecule type" value="Genomic_DNA"/>
</dbReference>
<sequence>MTPFRGDSHFVHCMDNIKKIIDPLDYHVYIHIFQPNCRSTKKWLREYEFSNKMKSIEDSEEEPWQGRIGVYLRSIGSIVRSMISPKVYCLSNDKEIWQLYWPIC</sequence>
<dbReference type="Proteomes" id="UP001358586">
    <property type="component" value="Chromosome 10"/>
</dbReference>
<proteinExistence type="predicted"/>
<protein>
    <submittedName>
        <fullName evidence="1">Uncharacterized protein</fullName>
    </submittedName>
</protein>
<accession>A0ABR0NFJ5</accession>
<gene>
    <name evidence="1" type="ORF">PVK06_034936</name>
</gene>
<evidence type="ECO:0000313" key="2">
    <source>
        <dbReference type="Proteomes" id="UP001358586"/>
    </source>
</evidence>
<comment type="caution">
    <text evidence="1">The sequence shown here is derived from an EMBL/GenBank/DDBJ whole genome shotgun (WGS) entry which is preliminary data.</text>
</comment>
<organism evidence="1 2">
    <name type="scientific">Gossypium arboreum</name>
    <name type="common">Tree cotton</name>
    <name type="synonym">Gossypium nanking</name>
    <dbReference type="NCBI Taxonomy" id="29729"/>
    <lineage>
        <taxon>Eukaryota</taxon>
        <taxon>Viridiplantae</taxon>
        <taxon>Streptophyta</taxon>
        <taxon>Embryophyta</taxon>
        <taxon>Tracheophyta</taxon>
        <taxon>Spermatophyta</taxon>
        <taxon>Magnoliopsida</taxon>
        <taxon>eudicotyledons</taxon>
        <taxon>Gunneridae</taxon>
        <taxon>Pentapetalae</taxon>
        <taxon>rosids</taxon>
        <taxon>malvids</taxon>
        <taxon>Malvales</taxon>
        <taxon>Malvaceae</taxon>
        <taxon>Malvoideae</taxon>
        <taxon>Gossypium</taxon>
    </lineage>
</organism>
<evidence type="ECO:0000313" key="1">
    <source>
        <dbReference type="EMBL" id="KAK5793778.1"/>
    </source>
</evidence>
<keyword evidence="2" id="KW-1185">Reference proteome</keyword>
<name>A0ABR0NFJ5_GOSAR</name>